<feature type="transmembrane region" description="Helical" evidence="5">
    <location>
        <begin position="259"/>
        <end position="279"/>
    </location>
</feature>
<proteinExistence type="predicted"/>
<feature type="transmembrane region" description="Helical" evidence="5">
    <location>
        <begin position="152"/>
        <end position="170"/>
    </location>
</feature>
<dbReference type="GO" id="GO:0008270">
    <property type="term" value="F:zinc ion binding"/>
    <property type="evidence" value="ECO:0007669"/>
    <property type="project" value="UniProtKB-KW"/>
</dbReference>
<comment type="caution">
    <text evidence="7">The sequence shown here is derived from an EMBL/GenBank/DDBJ whole genome shotgun (WGS) entry which is preliminary data.</text>
</comment>
<evidence type="ECO:0000256" key="2">
    <source>
        <dbReference type="ARBA" id="ARBA00022771"/>
    </source>
</evidence>
<dbReference type="EMBL" id="LASV01000733">
    <property type="protein sequence ID" value="KKA16848.1"/>
    <property type="molecule type" value="Genomic_DNA"/>
</dbReference>
<protein>
    <submittedName>
        <fullName evidence="7">RING finger domain protein</fullName>
    </submittedName>
</protein>
<feature type="compositionally biased region" description="Basic and acidic residues" evidence="4">
    <location>
        <begin position="30"/>
        <end position="39"/>
    </location>
</feature>
<evidence type="ECO:0000256" key="4">
    <source>
        <dbReference type="SAM" id="MobiDB-lite"/>
    </source>
</evidence>
<feature type="compositionally biased region" description="Acidic residues" evidence="4">
    <location>
        <begin position="302"/>
        <end position="311"/>
    </location>
</feature>
<dbReference type="AlphaFoldDB" id="A0A0F4YGU2"/>
<gene>
    <name evidence="7" type="ORF">T310_9565</name>
</gene>
<name>A0A0F4YGU2_RASE3</name>
<evidence type="ECO:0000256" key="5">
    <source>
        <dbReference type="SAM" id="Phobius"/>
    </source>
</evidence>
<keyword evidence="5" id="KW-1133">Transmembrane helix</keyword>
<dbReference type="SUPFAM" id="SSF57850">
    <property type="entry name" value="RING/U-box"/>
    <property type="match status" value="1"/>
</dbReference>
<sequence>MVFEQSWKWPENLPAAQSAGRSGHSQTDGRPADSTERSSNRPKKHYPPRTCRICLETVYPTFHPPSEHLPGFLQSSPRVTYESPDPELGRLLRPCKCKGTSRYVHEGCLRTWRHADPSYGKRNYWQCPTCKFQYRLERMTWARCISSTATQIGLTLGILLFTIFLLGFIADPIINFWADPLGTIFATDDWDWDWEPDPVLDVPPLEEKTSWLEHFVKGLASLGVLSFIKVLLAASPWQWLNIRTSGLFGGGRTTGRSRVASISWVVVLIGVGSFLWAVYKGVRTWSCRMLEKAGERVMDVPLPDDDEEEFDSSAASQSKKDI</sequence>
<feature type="compositionally biased region" description="Polar residues" evidence="4">
    <location>
        <begin position="19"/>
        <end position="28"/>
    </location>
</feature>
<dbReference type="CDD" id="cd16495">
    <property type="entry name" value="RING_CH-C4HC3_MARCH"/>
    <property type="match status" value="1"/>
</dbReference>
<evidence type="ECO:0000259" key="6">
    <source>
        <dbReference type="PROSITE" id="PS51292"/>
    </source>
</evidence>
<dbReference type="STRING" id="1408163.A0A0F4YGU2"/>
<dbReference type="PANTHER" id="PTHR46347:SF1">
    <property type="entry name" value="RING_FYVE_PHD ZINC FINGER SUPERFAMILY PROTEIN"/>
    <property type="match status" value="1"/>
</dbReference>
<dbReference type="InterPro" id="IPR013083">
    <property type="entry name" value="Znf_RING/FYVE/PHD"/>
</dbReference>
<feature type="region of interest" description="Disordered" evidence="4">
    <location>
        <begin position="300"/>
        <end position="322"/>
    </location>
</feature>
<dbReference type="PROSITE" id="PS51292">
    <property type="entry name" value="ZF_RING_CH"/>
    <property type="match status" value="1"/>
</dbReference>
<keyword evidence="1" id="KW-0479">Metal-binding</keyword>
<feature type="region of interest" description="Disordered" evidence="4">
    <location>
        <begin position="1"/>
        <end position="47"/>
    </location>
</feature>
<dbReference type="Gene3D" id="3.30.40.10">
    <property type="entry name" value="Zinc/RING finger domain, C3HC4 (zinc finger)"/>
    <property type="match status" value="1"/>
</dbReference>
<dbReference type="Pfam" id="PF12906">
    <property type="entry name" value="RINGv"/>
    <property type="match status" value="1"/>
</dbReference>
<keyword evidence="3" id="KW-0862">Zinc</keyword>
<dbReference type="GeneID" id="25321497"/>
<keyword evidence="5" id="KW-0812">Transmembrane</keyword>
<dbReference type="InterPro" id="IPR011016">
    <property type="entry name" value="Znf_RING-CH"/>
</dbReference>
<dbReference type="RefSeq" id="XP_013323460.1">
    <property type="nucleotide sequence ID" value="XM_013468006.1"/>
</dbReference>
<keyword evidence="8" id="KW-1185">Reference proteome</keyword>
<keyword evidence="2" id="KW-0863">Zinc-finger</keyword>
<dbReference type="Proteomes" id="UP000053958">
    <property type="component" value="Unassembled WGS sequence"/>
</dbReference>
<feature type="compositionally biased region" description="Low complexity" evidence="4">
    <location>
        <begin position="312"/>
        <end position="322"/>
    </location>
</feature>
<keyword evidence="5" id="KW-0472">Membrane</keyword>
<feature type="transmembrane region" description="Helical" evidence="5">
    <location>
        <begin position="218"/>
        <end position="239"/>
    </location>
</feature>
<organism evidence="7 8">
    <name type="scientific">Rasamsonia emersonii (strain ATCC 16479 / CBS 393.64 / IMI 116815)</name>
    <dbReference type="NCBI Taxonomy" id="1408163"/>
    <lineage>
        <taxon>Eukaryota</taxon>
        <taxon>Fungi</taxon>
        <taxon>Dikarya</taxon>
        <taxon>Ascomycota</taxon>
        <taxon>Pezizomycotina</taxon>
        <taxon>Eurotiomycetes</taxon>
        <taxon>Eurotiomycetidae</taxon>
        <taxon>Eurotiales</taxon>
        <taxon>Trichocomaceae</taxon>
        <taxon>Rasamsonia</taxon>
    </lineage>
</organism>
<dbReference type="PANTHER" id="PTHR46347">
    <property type="entry name" value="RING/FYVE/PHD ZINC FINGER SUPERFAMILY PROTEIN"/>
    <property type="match status" value="1"/>
</dbReference>
<accession>A0A0F4YGU2</accession>
<dbReference type="OrthoDB" id="264354at2759"/>
<evidence type="ECO:0000256" key="3">
    <source>
        <dbReference type="ARBA" id="ARBA00022833"/>
    </source>
</evidence>
<evidence type="ECO:0000313" key="8">
    <source>
        <dbReference type="Proteomes" id="UP000053958"/>
    </source>
</evidence>
<evidence type="ECO:0000313" key="7">
    <source>
        <dbReference type="EMBL" id="KKA16848.1"/>
    </source>
</evidence>
<reference evidence="7 8" key="1">
    <citation type="submission" date="2015-04" db="EMBL/GenBank/DDBJ databases">
        <authorList>
            <person name="Heijne W.H."/>
            <person name="Fedorova N.D."/>
            <person name="Nierman W.C."/>
            <person name="Vollebregt A.W."/>
            <person name="Zhao Z."/>
            <person name="Wu L."/>
            <person name="Kumar M."/>
            <person name="Stam H."/>
            <person name="van den Berg M.A."/>
            <person name="Pel H.J."/>
        </authorList>
    </citation>
    <scope>NUCLEOTIDE SEQUENCE [LARGE SCALE GENOMIC DNA]</scope>
    <source>
        <strain evidence="7 8">CBS 393.64</strain>
    </source>
</reference>
<dbReference type="SMART" id="SM00744">
    <property type="entry name" value="RINGv"/>
    <property type="match status" value="1"/>
</dbReference>
<evidence type="ECO:0000256" key="1">
    <source>
        <dbReference type="ARBA" id="ARBA00022723"/>
    </source>
</evidence>
<feature type="domain" description="RING-CH-type" evidence="6">
    <location>
        <begin position="43"/>
        <end position="137"/>
    </location>
</feature>